<gene>
    <name evidence="1" type="ORF">Ssi02_06210</name>
</gene>
<comment type="caution">
    <text evidence="1">The sequence shown here is derived from an EMBL/GenBank/DDBJ whole genome shotgun (WGS) entry which is preliminary data.</text>
</comment>
<dbReference type="AlphaFoldDB" id="A0A919V2X7"/>
<proteinExistence type="predicted"/>
<keyword evidence="2" id="KW-1185">Reference proteome</keyword>
<dbReference type="EMBL" id="BOOW01000006">
    <property type="protein sequence ID" value="GII90390.1"/>
    <property type="molecule type" value="Genomic_DNA"/>
</dbReference>
<evidence type="ECO:0008006" key="3">
    <source>
        <dbReference type="Google" id="ProtNLM"/>
    </source>
</evidence>
<organism evidence="1 2">
    <name type="scientific">Sinosporangium siamense</name>
    <dbReference type="NCBI Taxonomy" id="1367973"/>
    <lineage>
        <taxon>Bacteria</taxon>
        <taxon>Bacillati</taxon>
        <taxon>Actinomycetota</taxon>
        <taxon>Actinomycetes</taxon>
        <taxon>Streptosporangiales</taxon>
        <taxon>Streptosporangiaceae</taxon>
        <taxon>Sinosporangium</taxon>
    </lineage>
</organism>
<evidence type="ECO:0000313" key="2">
    <source>
        <dbReference type="Proteomes" id="UP000606172"/>
    </source>
</evidence>
<dbReference type="Proteomes" id="UP000606172">
    <property type="component" value="Unassembled WGS sequence"/>
</dbReference>
<sequence>MRAGETVQVTDRGTLVFTLVPHPQPTGLRATLTAEGVLKPATAPGRLPDPVEIEGIAPDVSLTEEIIASRDEERW</sequence>
<protein>
    <recommendedName>
        <fullName evidence="3">Prevent-host-death family protein</fullName>
    </recommendedName>
</protein>
<accession>A0A919V2X7</accession>
<name>A0A919V2X7_9ACTN</name>
<evidence type="ECO:0000313" key="1">
    <source>
        <dbReference type="EMBL" id="GII90390.1"/>
    </source>
</evidence>
<reference evidence="1" key="1">
    <citation type="submission" date="2021-01" db="EMBL/GenBank/DDBJ databases">
        <title>Whole genome shotgun sequence of Sinosporangium siamense NBRC 109515.</title>
        <authorList>
            <person name="Komaki H."/>
            <person name="Tamura T."/>
        </authorList>
    </citation>
    <scope>NUCLEOTIDE SEQUENCE</scope>
    <source>
        <strain evidence="1">NBRC 109515</strain>
    </source>
</reference>